<evidence type="ECO:0000313" key="3">
    <source>
        <dbReference type="Proteomes" id="UP000406256"/>
    </source>
</evidence>
<protein>
    <recommendedName>
        <fullName evidence="4">Phospholipase</fullName>
    </recommendedName>
</protein>
<dbReference type="OrthoDB" id="5913909at2"/>
<dbReference type="Gene3D" id="3.40.50.1820">
    <property type="entry name" value="alpha/beta hydrolase"/>
    <property type="match status" value="1"/>
</dbReference>
<dbReference type="EMBL" id="CABPSB010000001">
    <property type="protein sequence ID" value="VVD67808.1"/>
    <property type="molecule type" value="Genomic_DNA"/>
</dbReference>
<reference evidence="2 3" key="1">
    <citation type="submission" date="2019-08" db="EMBL/GenBank/DDBJ databases">
        <authorList>
            <person name="Peeters C."/>
        </authorList>
    </citation>
    <scope>NUCLEOTIDE SEQUENCE [LARGE SCALE GENOMIC DNA]</scope>
    <source>
        <strain evidence="2 3">LMG 31108</strain>
    </source>
</reference>
<dbReference type="InterPro" id="IPR029058">
    <property type="entry name" value="AB_hydrolase_fold"/>
</dbReference>
<feature type="region of interest" description="Disordered" evidence="1">
    <location>
        <begin position="73"/>
        <end position="102"/>
    </location>
</feature>
<name>A0A5E4S131_9BURK</name>
<dbReference type="Proteomes" id="UP000406256">
    <property type="component" value="Unassembled WGS sequence"/>
</dbReference>
<evidence type="ECO:0000313" key="2">
    <source>
        <dbReference type="EMBL" id="VVD67808.1"/>
    </source>
</evidence>
<feature type="region of interest" description="Disordered" evidence="1">
    <location>
        <begin position="458"/>
        <end position="481"/>
    </location>
</feature>
<evidence type="ECO:0008006" key="4">
    <source>
        <dbReference type="Google" id="ProtNLM"/>
    </source>
</evidence>
<accession>A0A5E4S131</accession>
<dbReference type="Pfam" id="PF26363">
    <property type="entry name" value="Phospholipase-like"/>
    <property type="match status" value="1"/>
</dbReference>
<dbReference type="AlphaFoldDB" id="A0A5E4S131"/>
<organism evidence="2 3">
    <name type="scientific">Pandoraea anhela</name>
    <dbReference type="NCBI Taxonomy" id="2508295"/>
    <lineage>
        <taxon>Bacteria</taxon>
        <taxon>Pseudomonadati</taxon>
        <taxon>Pseudomonadota</taxon>
        <taxon>Betaproteobacteria</taxon>
        <taxon>Burkholderiales</taxon>
        <taxon>Burkholderiaceae</taxon>
        <taxon>Pandoraea</taxon>
    </lineage>
</organism>
<sequence>MSDARPPDEPFLISRRSRRHAESLAFASALHHALATSRGCDTQGRFTVATMTPMHTLTGALNPALSSSVFTSSAANEPAASPPDNAARPVPLADAHVPDTPRQWSDHVIERRVAADQWRRTLQRLGSHTSHDTAPPPDPPLSLNDRLLNLTQVWRDAVRKFPSFTAQEPRRSGCDSASCALARLQAAVYRNVLTQMTPLVGTQVAHDSAQETSMLVAIARRVDEIDAWIEAKGLRNTPADLLEQRNVMTAALVNHDVYFDEAVPHILPSRVQRQRHFDHNGSGQSGYFGAVYSDALGDRLIVANRGTEMGVAGRSGVDWKENIRQALGLETPQYNEAINLAKSLAMEHAPSKLVFTGHSLGGGLASAQASVVPGSKGLTFDTAGLHNRTVARHSATPASTRVKAYHIHGEALSIVQDAMKGAESLALHIPLVRKAVSWLTRMALPRPVGERIGVPLATPAQPRAGRHPLPIPDDDPSTASGISGISGIRGAIEKHSMVQMIHSLFDRLPKQRLSRDETHPMQRATG</sequence>
<gene>
    <name evidence="2" type="ORF">PAN31108_00455</name>
</gene>
<evidence type="ECO:0000256" key="1">
    <source>
        <dbReference type="SAM" id="MobiDB-lite"/>
    </source>
</evidence>
<keyword evidence="3" id="KW-1185">Reference proteome</keyword>
<feature type="compositionally biased region" description="Low complexity" evidence="1">
    <location>
        <begin position="73"/>
        <end position="87"/>
    </location>
</feature>
<dbReference type="SUPFAM" id="SSF53474">
    <property type="entry name" value="alpha/beta-Hydrolases"/>
    <property type="match status" value="1"/>
</dbReference>
<proteinExistence type="predicted"/>